<dbReference type="Proteomes" id="UP000029989">
    <property type="component" value="Unassembled WGS sequence"/>
</dbReference>
<name>A0A0A0F2Z3_9GAMM</name>
<evidence type="ECO:0000313" key="2">
    <source>
        <dbReference type="EMBL" id="KGM56870.1"/>
    </source>
</evidence>
<organism evidence="2 3">
    <name type="scientific">Lysobacter arseniciresistens ZS79</name>
    <dbReference type="NCBI Taxonomy" id="913325"/>
    <lineage>
        <taxon>Bacteria</taxon>
        <taxon>Pseudomonadati</taxon>
        <taxon>Pseudomonadota</taxon>
        <taxon>Gammaproteobacteria</taxon>
        <taxon>Lysobacterales</taxon>
        <taxon>Lysobacteraceae</taxon>
        <taxon>Novilysobacter</taxon>
    </lineage>
</organism>
<keyword evidence="1" id="KW-1133">Transmembrane helix</keyword>
<feature type="transmembrane region" description="Helical" evidence="1">
    <location>
        <begin position="12"/>
        <end position="31"/>
    </location>
</feature>
<sequence length="69" mass="7188">MAPPPDSPLRRHALGLWLGGVAVLGLLPFGMRAFDGGVFAPSVTAWLWLGGSIVVATVAAVLLVRATRH</sequence>
<dbReference type="EMBL" id="AVPT01000007">
    <property type="protein sequence ID" value="KGM56870.1"/>
    <property type="molecule type" value="Genomic_DNA"/>
</dbReference>
<proteinExistence type="predicted"/>
<keyword evidence="1" id="KW-0812">Transmembrane</keyword>
<dbReference type="RefSeq" id="WP_036209116.1">
    <property type="nucleotide sequence ID" value="NZ_AVPT01000007.1"/>
</dbReference>
<evidence type="ECO:0000256" key="1">
    <source>
        <dbReference type="SAM" id="Phobius"/>
    </source>
</evidence>
<reference evidence="2 3" key="1">
    <citation type="journal article" date="2015" name="Stand. Genomic Sci.">
        <title>Genomic information of the arsenic-resistant bacterium Lysobacter arseniciresistens type strain ZS79(T) and comparison of Lysobacter draft genomes.</title>
        <authorList>
            <person name="Liu L."/>
            <person name="Zhang S."/>
            <person name="Luo M."/>
            <person name="Wang G."/>
        </authorList>
    </citation>
    <scope>NUCLEOTIDE SEQUENCE [LARGE SCALE GENOMIC DNA]</scope>
    <source>
        <strain evidence="2 3">ZS79</strain>
    </source>
</reference>
<evidence type="ECO:0000313" key="3">
    <source>
        <dbReference type="Proteomes" id="UP000029989"/>
    </source>
</evidence>
<dbReference type="AlphaFoldDB" id="A0A0A0F2Z3"/>
<gene>
    <name evidence="2" type="ORF">N799_01555</name>
</gene>
<keyword evidence="1" id="KW-0472">Membrane</keyword>
<protein>
    <submittedName>
        <fullName evidence="2">Uncharacterized protein</fullName>
    </submittedName>
</protein>
<accession>A0A0A0F2Z3</accession>
<keyword evidence="3" id="KW-1185">Reference proteome</keyword>
<comment type="caution">
    <text evidence="2">The sequence shown here is derived from an EMBL/GenBank/DDBJ whole genome shotgun (WGS) entry which is preliminary data.</text>
</comment>
<feature type="transmembrane region" description="Helical" evidence="1">
    <location>
        <begin position="43"/>
        <end position="64"/>
    </location>
</feature>